<protein>
    <submittedName>
        <fullName evidence="2">Amidohydrolase</fullName>
    </submittedName>
</protein>
<dbReference type="EMBL" id="JAUOZS010000001">
    <property type="protein sequence ID" value="MDT8900747.1"/>
    <property type="molecule type" value="Genomic_DNA"/>
</dbReference>
<evidence type="ECO:0000313" key="3">
    <source>
        <dbReference type="Proteomes" id="UP001254848"/>
    </source>
</evidence>
<dbReference type="RefSeq" id="WP_413779281.1">
    <property type="nucleotide sequence ID" value="NZ_JAUOZS010000001.1"/>
</dbReference>
<dbReference type="PANTHER" id="PTHR30575">
    <property type="entry name" value="PEPTIDASE M20"/>
    <property type="match status" value="1"/>
</dbReference>
<dbReference type="SUPFAM" id="SSF53187">
    <property type="entry name" value="Zn-dependent exopeptidases"/>
    <property type="match status" value="1"/>
</dbReference>
<dbReference type="InterPro" id="IPR017439">
    <property type="entry name" value="Amidohydrolase"/>
</dbReference>
<dbReference type="PANTHER" id="PTHR30575:SF3">
    <property type="entry name" value="PEPTIDASE M20 DIMERISATION DOMAIN-CONTAINING PROTEIN"/>
    <property type="match status" value="1"/>
</dbReference>
<accession>A0ABU3NVA9</accession>
<proteinExistence type="predicted"/>
<dbReference type="SUPFAM" id="SSF55031">
    <property type="entry name" value="Bacterial exopeptidase dimerisation domain"/>
    <property type="match status" value="1"/>
</dbReference>
<organism evidence="2 3">
    <name type="scientific">Anaeroselena agilis</name>
    <dbReference type="NCBI Taxonomy" id="3063788"/>
    <lineage>
        <taxon>Bacteria</taxon>
        <taxon>Bacillati</taxon>
        <taxon>Bacillota</taxon>
        <taxon>Negativicutes</taxon>
        <taxon>Acetonemataceae</taxon>
        <taxon>Anaeroselena</taxon>
    </lineage>
</organism>
<feature type="domain" description="Peptidase M20 dimerisation" evidence="1">
    <location>
        <begin position="237"/>
        <end position="326"/>
    </location>
</feature>
<sequence>MDRKIIELSNKLKDKMIERRRDFHHYAEVAWTEFRTASKVAEALTELGYEVKAGDEVMAAGSMMGLPSAAELERQAERALAQGADPAWVAKMKGGKTGVVGTMKFAKPGPTVALRFDMDANDAVEAEEDGHRPYREGFASVNKGAMHACAHDAHTAVGLAVAEVLAALKGELPGSVKLIFQPAEEGVRGAKAMMDAGVVDDADVIFGMHLGVNLRKTGQMACNTVGFLATTKLDAAFTGVPAHAGAAPETGKNALLAAATAALNLHAISRHSEGASRVNVGVLQAGTGRNVIPANAVLKLETRGTTSAINEYVFAEAVRIVKAAAAMYDVKVAMTEMGGAAGCESDAALVERVREVAVRSGLFAEILPAGNIGGSEDCTFLMERVQKRGGLAAYVMVGTELAAGHHDFRFDINEEALPLAAALMACLAADTLAKPLK</sequence>
<evidence type="ECO:0000313" key="2">
    <source>
        <dbReference type="EMBL" id="MDT8900747.1"/>
    </source>
</evidence>
<gene>
    <name evidence="2" type="ORF">Q4T40_05775</name>
</gene>
<dbReference type="InterPro" id="IPR011650">
    <property type="entry name" value="Peptidase_M20_dimer"/>
</dbReference>
<dbReference type="InterPro" id="IPR002933">
    <property type="entry name" value="Peptidase_M20"/>
</dbReference>
<name>A0ABU3NVA9_9FIRM</name>
<evidence type="ECO:0000259" key="1">
    <source>
        <dbReference type="Pfam" id="PF07687"/>
    </source>
</evidence>
<keyword evidence="3" id="KW-1185">Reference proteome</keyword>
<dbReference type="InterPro" id="IPR036264">
    <property type="entry name" value="Bact_exopeptidase_dim_dom"/>
</dbReference>
<dbReference type="Proteomes" id="UP001254848">
    <property type="component" value="Unassembled WGS sequence"/>
</dbReference>
<dbReference type="PIRSF" id="PIRSF005962">
    <property type="entry name" value="Pept_M20D_amidohydro"/>
    <property type="match status" value="1"/>
</dbReference>
<reference evidence="2 3" key="1">
    <citation type="submission" date="2023-07" db="EMBL/GenBank/DDBJ databases">
        <title>The novel representative of Negativicutes class, Anaeroselena agilis gen. nov. sp. nov.</title>
        <authorList>
            <person name="Prokofeva M.I."/>
            <person name="Elcheninov A.G."/>
            <person name="Klyukina A."/>
            <person name="Kublanov I.V."/>
            <person name="Frolov E.N."/>
            <person name="Podosokorskaya O.A."/>
        </authorList>
    </citation>
    <scope>NUCLEOTIDE SEQUENCE [LARGE SCALE GENOMIC DNA]</scope>
    <source>
        <strain evidence="2 3">4137-cl</strain>
    </source>
</reference>
<dbReference type="InterPro" id="IPR052030">
    <property type="entry name" value="Peptidase_M20/M20A_hydrolases"/>
</dbReference>
<dbReference type="Gene3D" id="3.40.630.10">
    <property type="entry name" value="Zn peptidases"/>
    <property type="match status" value="2"/>
</dbReference>
<dbReference type="Pfam" id="PF01546">
    <property type="entry name" value="Peptidase_M20"/>
    <property type="match status" value="1"/>
</dbReference>
<comment type="caution">
    <text evidence="2">The sequence shown here is derived from an EMBL/GenBank/DDBJ whole genome shotgun (WGS) entry which is preliminary data.</text>
</comment>
<dbReference type="NCBIfam" id="TIGR01891">
    <property type="entry name" value="amidohydrolases"/>
    <property type="match status" value="1"/>
</dbReference>
<dbReference type="Pfam" id="PF07687">
    <property type="entry name" value="M20_dimer"/>
    <property type="match status" value="1"/>
</dbReference>